<keyword evidence="2" id="KW-1185">Reference proteome</keyword>
<dbReference type="Gene3D" id="3.30.40.10">
    <property type="entry name" value="Zinc/RING finger domain, C3HC4 (zinc finger)"/>
    <property type="match status" value="1"/>
</dbReference>
<reference evidence="1 2" key="1">
    <citation type="journal article" date="2019" name="Sci. Rep.">
        <title>Orb-weaving spider Araneus ventricosus genome elucidates the spidroin gene catalogue.</title>
        <authorList>
            <person name="Kono N."/>
            <person name="Nakamura H."/>
            <person name="Ohtoshi R."/>
            <person name="Moran D.A.P."/>
            <person name="Shinohara A."/>
            <person name="Yoshida Y."/>
            <person name="Fujiwara M."/>
            <person name="Mori M."/>
            <person name="Tomita M."/>
            <person name="Arakawa K."/>
        </authorList>
    </citation>
    <scope>NUCLEOTIDE SEQUENCE [LARGE SCALE GENOMIC DNA]</scope>
</reference>
<comment type="caution">
    <text evidence="1">The sequence shown here is derived from an EMBL/GenBank/DDBJ whole genome shotgun (WGS) entry which is preliminary data.</text>
</comment>
<sequence>MDNLFYAPQQKQKPSTQVPYELYCGHSFDKEYIKQLKRENKTCPVCLKPIQKKCFSGYELYTLTDNLQCQSCHWIPHKLVTFSPSSLKVEHLFNHHCVTCQFNCHYFKRAPSHKHSIKLIRENLKPRDESFSPDMGQCLRNAPSREYDKYDYLYCKKCHEAVLTFHDEDIESLEKHSPDDHIFEERVECYRCLECRRLTWGTLVEKTYQKLPRCGICNNIVKLDQWFRRFCCRSTPFHFDCSVKHSTCPKCETECKISLEISRLDPSMQEVLFNLQENDNKGDGFISE</sequence>
<protein>
    <submittedName>
        <fullName evidence="1">Uncharacterized protein</fullName>
    </submittedName>
</protein>
<evidence type="ECO:0000313" key="2">
    <source>
        <dbReference type="Proteomes" id="UP000499080"/>
    </source>
</evidence>
<dbReference type="SUPFAM" id="SSF57850">
    <property type="entry name" value="RING/U-box"/>
    <property type="match status" value="1"/>
</dbReference>
<organism evidence="1 2">
    <name type="scientific">Araneus ventricosus</name>
    <name type="common">Orbweaver spider</name>
    <name type="synonym">Epeira ventricosa</name>
    <dbReference type="NCBI Taxonomy" id="182803"/>
    <lineage>
        <taxon>Eukaryota</taxon>
        <taxon>Metazoa</taxon>
        <taxon>Ecdysozoa</taxon>
        <taxon>Arthropoda</taxon>
        <taxon>Chelicerata</taxon>
        <taxon>Arachnida</taxon>
        <taxon>Araneae</taxon>
        <taxon>Araneomorphae</taxon>
        <taxon>Entelegynae</taxon>
        <taxon>Araneoidea</taxon>
        <taxon>Araneidae</taxon>
        <taxon>Araneus</taxon>
    </lineage>
</organism>
<name>A0A4Y2LT24_ARAVE</name>
<gene>
    <name evidence="1" type="ORF">AVEN_224691_1</name>
</gene>
<proteinExistence type="predicted"/>
<dbReference type="InterPro" id="IPR013083">
    <property type="entry name" value="Znf_RING/FYVE/PHD"/>
</dbReference>
<dbReference type="EMBL" id="BGPR01006177">
    <property type="protein sequence ID" value="GBN16686.1"/>
    <property type="molecule type" value="Genomic_DNA"/>
</dbReference>
<evidence type="ECO:0000313" key="1">
    <source>
        <dbReference type="EMBL" id="GBN16686.1"/>
    </source>
</evidence>
<dbReference type="Proteomes" id="UP000499080">
    <property type="component" value="Unassembled WGS sequence"/>
</dbReference>
<dbReference type="AlphaFoldDB" id="A0A4Y2LT24"/>
<accession>A0A4Y2LT24</accession>